<evidence type="ECO:0000313" key="1">
    <source>
        <dbReference type="EMBL" id="GFN94123.1"/>
    </source>
</evidence>
<comment type="caution">
    <text evidence="1">The sequence shown here is derived from an EMBL/GenBank/DDBJ whole genome shotgun (WGS) entry which is preliminary data.</text>
</comment>
<gene>
    <name evidence="1" type="ORF">PoB_002062900</name>
</gene>
<dbReference type="Proteomes" id="UP000735302">
    <property type="component" value="Unassembled WGS sequence"/>
</dbReference>
<dbReference type="EMBL" id="BLXT01002413">
    <property type="protein sequence ID" value="GFN94123.1"/>
    <property type="molecule type" value="Genomic_DNA"/>
</dbReference>
<accession>A0AAV3ZFK6</accession>
<proteinExistence type="predicted"/>
<protein>
    <submittedName>
        <fullName evidence="1">Uncharacterized protein</fullName>
    </submittedName>
</protein>
<dbReference type="AlphaFoldDB" id="A0AAV3ZFK6"/>
<sequence length="104" mass="11947">MDGKNSNKSLLKESELERYNNTGTTAIFRTHLLTQGFRTLEITGKIEGQRSRGSETKTSDKSLKLWTISKGSNINFIRLIENRLEWRNMVADVLSNRETEEEAL</sequence>
<organism evidence="1 2">
    <name type="scientific">Plakobranchus ocellatus</name>
    <dbReference type="NCBI Taxonomy" id="259542"/>
    <lineage>
        <taxon>Eukaryota</taxon>
        <taxon>Metazoa</taxon>
        <taxon>Spiralia</taxon>
        <taxon>Lophotrochozoa</taxon>
        <taxon>Mollusca</taxon>
        <taxon>Gastropoda</taxon>
        <taxon>Heterobranchia</taxon>
        <taxon>Euthyneura</taxon>
        <taxon>Panpulmonata</taxon>
        <taxon>Sacoglossa</taxon>
        <taxon>Placobranchoidea</taxon>
        <taxon>Plakobranchidae</taxon>
        <taxon>Plakobranchus</taxon>
    </lineage>
</organism>
<reference evidence="1 2" key="1">
    <citation type="journal article" date="2021" name="Elife">
        <title>Chloroplast acquisition without the gene transfer in kleptoplastic sea slugs, Plakobranchus ocellatus.</title>
        <authorList>
            <person name="Maeda T."/>
            <person name="Takahashi S."/>
            <person name="Yoshida T."/>
            <person name="Shimamura S."/>
            <person name="Takaki Y."/>
            <person name="Nagai Y."/>
            <person name="Toyoda A."/>
            <person name="Suzuki Y."/>
            <person name="Arimoto A."/>
            <person name="Ishii H."/>
            <person name="Satoh N."/>
            <person name="Nishiyama T."/>
            <person name="Hasebe M."/>
            <person name="Maruyama T."/>
            <person name="Minagawa J."/>
            <person name="Obokata J."/>
            <person name="Shigenobu S."/>
        </authorList>
    </citation>
    <scope>NUCLEOTIDE SEQUENCE [LARGE SCALE GENOMIC DNA]</scope>
</reference>
<keyword evidence="2" id="KW-1185">Reference proteome</keyword>
<evidence type="ECO:0000313" key="2">
    <source>
        <dbReference type="Proteomes" id="UP000735302"/>
    </source>
</evidence>
<name>A0AAV3ZFK6_9GAST</name>